<protein>
    <recommendedName>
        <fullName evidence="4">ATP-binding protein</fullName>
    </recommendedName>
</protein>
<dbReference type="RefSeq" id="WP_208274061.1">
    <property type="nucleotide sequence ID" value="NZ_BAAAGM010000139.1"/>
</dbReference>
<dbReference type="Proteomes" id="UP000666915">
    <property type="component" value="Unassembled WGS sequence"/>
</dbReference>
<keyword evidence="3" id="KW-1185">Reference proteome</keyword>
<organism evidence="2 3">
    <name type="scientific">Actinomadura nitritigenes</name>
    <dbReference type="NCBI Taxonomy" id="134602"/>
    <lineage>
        <taxon>Bacteria</taxon>
        <taxon>Bacillati</taxon>
        <taxon>Actinomycetota</taxon>
        <taxon>Actinomycetes</taxon>
        <taxon>Streptosporangiales</taxon>
        <taxon>Thermomonosporaceae</taxon>
        <taxon>Actinomadura</taxon>
    </lineage>
</organism>
<dbReference type="EMBL" id="JAGEOK010000060">
    <property type="protein sequence ID" value="MBO2445057.1"/>
    <property type="molecule type" value="Genomic_DNA"/>
</dbReference>
<sequence length="146" mass="16011">MTPSARRNAESAGRQALRTGRWQWPGGSLASEPVRDTIRDALRRWGLGLVAGELTDRLTTLVQELLAHSGRRGRGSIDMRLELRAPARLLLGEVHHTPLPAGGARDRPAGGRGIIAVTYGRRPAREGTEYVRSFSWWRSEEAPGGP</sequence>
<accession>A0ABS3RGQ7</accession>
<evidence type="ECO:0000313" key="2">
    <source>
        <dbReference type="EMBL" id="MBO2445057.1"/>
    </source>
</evidence>
<evidence type="ECO:0000313" key="3">
    <source>
        <dbReference type="Proteomes" id="UP000666915"/>
    </source>
</evidence>
<name>A0ABS3RGQ7_9ACTN</name>
<proteinExistence type="predicted"/>
<evidence type="ECO:0008006" key="4">
    <source>
        <dbReference type="Google" id="ProtNLM"/>
    </source>
</evidence>
<evidence type="ECO:0000256" key="1">
    <source>
        <dbReference type="SAM" id="MobiDB-lite"/>
    </source>
</evidence>
<gene>
    <name evidence="2" type="ORF">J4557_46895</name>
</gene>
<comment type="caution">
    <text evidence="2">The sequence shown here is derived from an EMBL/GenBank/DDBJ whole genome shotgun (WGS) entry which is preliminary data.</text>
</comment>
<reference evidence="2 3" key="1">
    <citation type="submission" date="2021-03" db="EMBL/GenBank/DDBJ databases">
        <authorList>
            <person name="Kanchanasin P."/>
            <person name="Saeng-In P."/>
            <person name="Phongsopitanun W."/>
            <person name="Yuki M."/>
            <person name="Kudo T."/>
            <person name="Ohkuma M."/>
            <person name="Tanasupawat S."/>
        </authorList>
    </citation>
    <scope>NUCLEOTIDE SEQUENCE [LARGE SCALE GENOMIC DNA]</scope>
    <source>
        <strain evidence="2 3">L46</strain>
    </source>
</reference>
<feature type="region of interest" description="Disordered" evidence="1">
    <location>
        <begin position="1"/>
        <end position="29"/>
    </location>
</feature>